<dbReference type="Proteomes" id="UP000018852">
    <property type="component" value="Unassembled WGS sequence"/>
</dbReference>
<evidence type="ECO:0000313" key="2">
    <source>
        <dbReference type="EMBL" id="ETJ04034.1"/>
    </source>
</evidence>
<dbReference type="AlphaFoldDB" id="W1VIY3"/>
<name>W1VIY3_9ACTO</name>
<gene>
    <name evidence="2" type="ORF">Q605_AUC00756G0002</name>
</gene>
<proteinExistence type="predicted"/>
<organism evidence="2 3">
    <name type="scientific">Actinomyces urogenitalis DORA_12</name>
    <dbReference type="NCBI Taxonomy" id="1403939"/>
    <lineage>
        <taxon>Bacteria</taxon>
        <taxon>Bacillati</taxon>
        <taxon>Actinomycetota</taxon>
        <taxon>Actinomycetes</taxon>
        <taxon>Actinomycetales</taxon>
        <taxon>Actinomycetaceae</taxon>
        <taxon>Actinomyces</taxon>
    </lineage>
</organism>
<feature type="region of interest" description="Disordered" evidence="1">
    <location>
        <begin position="48"/>
        <end position="74"/>
    </location>
</feature>
<evidence type="ECO:0000256" key="1">
    <source>
        <dbReference type="SAM" id="MobiDB-lite"/>
    </source>
</evidence>
<accession>W1VIY3</accession>
<protein>
    <submittedName>
        <fullName evidence="2">Uncharacterized protein</fullName>
    </submittedName>
</protein>
<dbReference type="EMBL" id="AZLV01000756">
    <property type="protein sequence ID" value="ETJ04034.1"/>
    <property type="molecule type" value="Genomic_DNA"/>
</dbReference>
<sequence length="106" mass="11439">MPRVSSVVVSAPWAACQRGPRAAARSMTSRRSSMMVPVAARCARTSWMRSTKARRMTTTASTPTNGRTWDTVDSPVMTGEMTREMRKACATTRTAVASPVTAVSTI</sequence>
<feature type="compositionally biased region" description="Polar residues" evidence="1">
    <location>
        <begin position="56"/>
        <end position="68"/>
    </location>
</feature>
<comment type="caution">
    <text evidence="2">The sequence shown here is derived from an EMBL/GenBank/DDBJ whole genome shotgun (WGS) entry which is preliminary data.</text>
</comment>
<reference evidence="2 3" key="1">
    <citation type="submission" date="2013-12" db="EMBL/GenBank/DDBJ databases">
        <title>A Varibaculum cambriense genome reconstructed from a premature infant gut community with otherwise low bacterial novelty that shifts toward anaerobic metabolism during the third week of life.</title>
        <authorList>
            <person name="Brown C.T."/>
            <person name="Sharon I."/>
            <person name="Thomas B.C."/>
            <person name="Castelle C.J."/>
            <person name="Morowitz M.J."/>
            <person name="Banfield J.F."/>
        </authorList>
    </citation>
    <scope>NUCLEOTIDE SEQUENCE [LARGE SCALE GENOMIC DNA]</scope>
    <source>
        <strain evidence="3">DORA_12</strain>
    </source>
</reference>
<evidence type="ECO:0000313" key="3">
    <source>
        <dbReference type="Proteomes" id="UP000018852"/>
    </source>
</evidence>